<sequence>MEGESCPSIILNYNLTEYGATLPAAVAPPSRLSRLSRRSRPRRADTGQVDIITGHFDTLRPGRGGGGPLQRRRVRGAQNQYRSFDVSCTCASRPGGAGAGHV</sequence>
<evidence type="ECO:0000313" key="1">
    <source>
        <dbReference type="EMBL" id="JAA88787.1"/>
    </source>
</evidence>
<reference evidence="1" key="1">
    <citation type="journal article" date="2013" name="BMC Genomics">
        <title>Unscrambling butterfly oogenesis.</title>
        <authorList>
            <person name="Carter J.M."/>
            <person name="Baker S.C."/>
            <person name="Pink R."/>
            <person name="Carter D.R."/>
            <person name="Collins A."/>
            <person name="Tomlin J."/>
            <person name="Gibbs M."/>
            <person name="Breuker C.J."/>
        </authorList>
    </citation>
    <scope>NUCLEOTIDE SEQUENCE</scope>
    <source>
        <tissue evidence="1">Ovary</tissue>
    </source>
</reference>
<dbReference type="AlphaFoldDB" id="S4PY76"/>
<proteinExistence type="predicted"/>
<feature type="non-terminal residue" evidence="1">
    <location>
        <position position="102"/>
    </location>
</feature>
<accession>S4PY76</accession>
<protein>
    <submittedName>
        <fullName evidence="1">Uncharacterized protein</fullName>
    </submittedName>
</protein>
<name>S4PY76_9NEOP</name>
<dbReference type="EMBL" id="GAIX01003773">
    <property type="protein sequence ID" value="JAA88787.1"/>
    <property type="molecule type" value="Transcribed_RNA"/>
</dbReference>
<organism evidence="1">
    <name type="scientific">Pararge aegeria</name>
    <name type="common">speckled wood butterfly</name>
    <dbReference type="NCBI Taxonomy" id="116150"/>
    <lineage>
        <taxon>Eukaryota</taxon>
        <taxon>Metazoa</taxon>
        <taxon>Ecdysozoa</taxon>
        <taxon>Arthropoda</taxon>
        <taxon>Hexapoda</taxon>
        <taxon>Insecta</taxon>
        <taxon>Pterygota</taxon>
        <taxon>Neoptera</taxon>
        <taxon>Endopterygota</taxon>
        <taxon>Lepidoptera</taxon>
        <taxon>Glossata</taxon>
        <taxon>Ditrysia</taxon>
        <taxon>Papilionoidea</taxon>
        <taxon>Nymphalidae</taxon>
        <taxon>Satyrinae</taxon>
        <taxon>Satyrini</taxon>
        <taxon>Parargina</taxon>
        <taxon>Pararge</taxon>
    </lineage>
</organism>
<reference evidence="1" key="2">
    <citation type="submission" date="2013-05" db="EMBL/GenBank/DDBJ databases">
        <authorList>
            <person name="Carter J.-M."/>
            <person name="Baker S.C."/>
            <person name="Pink R."/>
            <person name="Carter D.R.F."/>
            <person name="Collins A."/>
            <person name="Tomlin J."/>
            <person name="Gibbs M."/>
            <person name="Breuker C.J."/>
        </authorList>
    </citation>
    <scope>NUCLEOTIDE SEQUENCE</scope>
    <source>
        <tissue evidence="1">Ovary</tissue>
    </source>
</reference>